<feature type="region of interest" description="Disordered" evidence="1">
    <location>
        <begin position="1"/>
        <end position="132"/>
    </location>
</feature>
<accession>A0A5E4SJJ5</accession>
<feature type="compositionally biased region" description="Acidic residues" evidence="1">
    <location>
        <begin position="70"/>
        <end position="80"/>
    </location>
</feature>
<reference evidence="2 3" key="1">
    <citation type="submission" date="2019-08" db="EMBL/GenBank/DDBJ databases">
        <authorList>
            <person name="Peeters C."/>
        </authorList>
    </citation>
    <scope>NUCLEOTIDE SEQUENCE [LARGE SCALE GENOMIC DNA]</scope>
    <source>
        <strain evidence="2 3">LMG 31112</strain>
    </source>
</reference>
<sequence>MSIRTFAARGLSFAHLAGITSRAARAEDDDRREDEERAEDDEMEDQDDRDNSDSKGKKGRRAEDRKEDAPDADDDRDDDAGNGTKGRRAEDDDRREDDERAEDDDSDPDAEDDEGEMRGKSSAARARRREQARCAAIMGSKAAARNPVLAANLAFKTRMTRAEAIETLEGTPAPASAVHSNRAARNPSLGGDGGAKPSRQQALAARWDANLQAANPTRR</sequence>
<evidence type="ECO:0000313" key="2">
    <source>
        <dbReference type="EMBL" id="VVD74962.1"/>
    </source>
</evidence>
<feature type="compositionally biased region" description="Basic and acidic residues" evidence="1">
    <location>
        <begin position="49"/>
        <end position="69"/>
    </location>
</feature>
<protein>
    <submittedName>
        <fullName evidence="2">Uncharacterized protein</fullName>
    </submittedName>
</protein>
<gene>
    <name evidence="2" type="ORF">PHO31112_00789</name>
</gene>
<proteinExistence type="predicted"/>
<keyword evidence="3" id="KW-1185">Reference proteome</keyword>
<evidence type="ECO:0000313" key="3">
    <source>
        <dbReference type="Proteomes" id="UP000343317"/>
    </source>
</evidence>
<feature type="region of interest" description="Disordered" evidence="1">
    <location>
        <begin position="168"/>
        <end position="219"/>
    </location>
</feature>
<dbReference type="EMBL" id="CABPSM010000002">
    <property type="protein sequence ID" value="VVD74962.1"/>
    <property type="molecule type" value="Genomic_DNA"/>
</dbReference>
<dbReference type="AlphaFoldDB" id="A0A5E4SJJ5"/>
<name>A0A5E4SJJ5_9BURK</name>
<dbReference type="Proteomes" id="UP000343317">
    <property type="component" value="Unassembled WGS sequence"/>
</dbReference>
<feature type="compositionally biased region" description="Acidic residues" evidence="1">
    <location>
        <begin position="93"/>
        <end position="115"/>
    </location>
</feature>
<organism evidence="2 3">
    <name type="scientific">Pandoraea horticolens</name>
    <dbReference type="NCBI Taxonomy" id="2508298"/>
    <lineage>
        <taxon>Bacteria</taxon>
        <taxon>Pseudomonadati</taxon>
        <taxon>Pseudomonadota</taxon>
        <taxon>Betaproteobacteria</taxon>
        <taxon>Burkholderiales</taxon>
        <taxon>Burkholderiaceae</taxon>
        <taxon>Pandoraea</taxon>
    </lineage>
</organism>
<evidence type="ECO:0000256" key="1">
    <source>
        <dbReference type="SAM" id="MobiDB-lite"/>
    </source>
</evidence>
<feature type="compositionally biased region" description="Acidic residues" evidence="1">
    <location>
        <begin position="30"/>
        <end position="48"/>
    </location>
</feature>